<dbReference type="GO" id="GO:0005886">
    <property type="term" value="C:plasma membrane"/>
    <property type="evidence" value="ECO:0007669"/>
    <property type="project" value="UniProtKB-SubCell"/>
</dbReference>
<feature type="transmembrane region" description="Helical" evidence="11">
    <location>
        <begin position="78"/>
        <end position="101"/>
    </location>
</feature>
<dbReference type="InterPro" id="IPR017692">
    <property type="entry name" value="Alt_ATP_synth_F0_Asu"/>
</dbReference>
<feature type="transmembrane region" description="Helical" evidence="11">
    <location>
        <begin position="165"/>
        <end position="187"/>
    </location>
</feature>
<dbReference type="PANTHER" id="PTHR42823:SF3">
    <property type="entry name" value="ATP SYNTHASE SUBUNIT A, CHLOROPLASTIC"/>
    <property type="match status" value="1"/>
</dbReference>
<evidence type="ECO:0000256" key="8">
    <source>
        <dbReference type="ARBA" id="ARBA00023065"/>
    </source>
</evidence>
<keyword evidence="6 11" id="KW-0375">Hydrogen ion transport</keyword>
<evidence type="ECO:0000313" key="14">
    <source>
        <dbReference type="EMBL" id="SEG00561.1"/>
    </source>
</evidence>
<protein>
    <recommendedName>
        <fullName evidence="11 12">ATP synthase subunit a</fullName>
    </recommendedName>
    <alternativeName>
        <fullName evidence="11">ATP synthase F0 sector subunit a</fullName>
    </alternativeName>
    <alternativeName>
        <fullName evidence="11">F-ATPase subunit 6</fullName>
    </alternativeName>
</protein>
<dbReference type="RefSeq" id="WP_011380978.1">
    <property type="nucleotide sequence ID" value="NC_007614.1"/>
</dbReference>
<keyword evidence="3 11" id="KW-0813">Transport</keyword>
<feature type="transmembrane region" description="Helical" evidence="11">
    <location>
        <begin position="107"/>
        <end position="127"/>
    </location>
</feature>
<dbReference type="Gene3D" id="1.20.120.220">
    <property type="entry name" value="ATP synthase, F0 complex, subunit A"/>
    <property type="match status" value="1"/>
</dbReference>
<accession>A0A1H5WMJ5</accession>
<evidence type="ECO:0000256" key="4">
    <source>
        <dbReference type="ARBA" id="ARBA00022547"/>
    </source>
</evidence>
<dbReference type="CDD" id="cd00310">
    <property type="entry name" value="ATP-synt_Fo_a_6"/>
    <property type="match status" value="1"/>
</dbReference>
<evidence type="ECO:0000313" key="15">
    <source>
        <dbReference type="Proteomes" id="UP000236751"/>
    </source>
</evidence>
<dbReference type="OrthoDB" id="9789241at2"/>
<dbReference type="Proteomes" id="UP000236751">
    <property type="component" value="Unassembled WGS sequence"/>
</dbReference>
<dbReference type="Pfam" id="PF00119">
    <property type="entry name" value="ATP-synt_A"/>
    <property type="match status" value="1"/>
</dbReference>
<dbReference type="GO" id="GO:0042777">
    <property type="term" value="P:proton motive force-driven plasma membrane ATP synthesis"/>
    <property type="evidence" value="ECO:0007669"/>
    <property type="project" value="TreeGrafter"/>
</dbReference>
<keyword evidence="5 11" id="KW-0812">Transmembrane</keyword>
<dbReference type="NCBIfam" id="NF004481">
    <property type="entry name" value="PRK05815.2-3"/>
    <property type="match status" value="1"/>
</dbReference>
<evidence type="ECO:0000256" key="2">
    <source>
        <dbReference type="ARBA" id="ARBA00006810"/>
    </source>
</evidence>
<feature type="region of interest" description="Disordered" evidence="13">
    <location>
        <begin position="224"/>
        <end position="251"/>
    </location>
</feature>
<dbReference type="PROSITE" id="PS00449">
    <property type="entry name" value="ATPASE_A"/>
    <property type="match status" value="1"/>
</dbReference>
<evidence type="ECO:0000256" key="5">
    <source>
        <dbReference type="ARBA" id="ARBA00022692"/>
    </source>
</evidence>
<keyword evidence="8 11" id="KW-0406">Ion transport</keyword>
<evidence type="ECO:0000256" key="11">
    <source>
        <dbReference type="HAMAP-Rule" id="MF_01393"/>
    </source>
</evidence>
<reference evidence="14 15" key="1">
    <citation type="submission" date="2016-10" db="EMBL/GenBank/DDBJ databases">
        <authorList>
            <person name="de Groot N.N."/>
        </authorList>
    </citation>
    <scope>NUCLEOTIDE SEQUENCE [LARGE SCALE GENOMIC DNA]</scope>
    <source>
        <strain evidence="14 15">Nl13</strain>
    </source>
</reference>
<keyword evidence="10 11" id="KW-0066">ATP synthesis</keyword>
<dbReference type="InterPro" id="IPR023011">
    <property type="entry name" value="ATP_synth_F0_asu_AS"/>
</dbReference>
<sequence length="251" mass="27564">MHISPDQLIFWEYGFVKLNGTIIYTWLLMLLLAVGSKTITKRLSRGEERSRWQNLLEVIIITIQKQISEVGLRQPRTYLPFLGTLFVFVAVANLFAVFPGYEPPTGSLSTTVALAICVFVAVPFYGIREQGLRRYLQSYLKPVPLLLPFNILGEFTRTLALAVRLFGNMMSGTMILAIMLIITPFIFPVVMGVLHLLIGGVQAYIFSILATVYIAAATSDNGENAGASDDEGGEDAKSACAAGGKICKHKP</sequence>
<keyword evidence="4 11" id="KW-0138">CF(0)</keyword>
<comment type="function">
    <text evidence="11 12">Key component of the proton channel; it plays a direct role in the translocation of protons across the membrane.</text>
</comment>
<evidence type="ECO:0000256" key="12">
    <source>
        <dbReference type="RuleBase" id="RU000483"/>
    </source>
</evidence>
<dbReference type="HAMAP" id="MF_01393">
    <property type="entry name" value="ATP_synth_a_bact"/>
    <property type="match status" value="1"/>
</dbReference>
<gene>
    <name evidence="11" type="primary">atpB</name>
    <name evidence="14" type="ORF">SAMN05216403_12133</name>
</gene>
<dbReference type="KEGG" id="nmu:Nmul_A1657"/>
<keyword evidence="9 11" id="KW-0472">Membrane</keyword>
<dbReference type="InterPro" id="IPR045082">
    <property type="entry name" value="ATP_syn_F0_a_bact/chloroplast"/>
</dbReference>
<dbReference type="GO" id="GO:0046933">
    <property type="term" value="F:proton-transporting ATP synthase activity, rotational mechanism"/>
    <property type="evidence" value="ECO:0007669"/>
    <property type="project" value="UniProtKB-UniRule"/>
</dbReference>
<evidence type="ECO:0000256" key="7">
    <source>
        <dbReference type="ARBA" id="ARBA00022989"/>
    </source>
</evidence>
<evidence type="ECO:0000256" key="3">
    <source>
        <dbReference type="ARBA" id="ARBA00022448"/>
    </source>
</evidence>
<keyword evidence="11" id="KW-1003">Cell membrane</keyword>
<feature type="transmembrane region" description="Helical" evidence="11">
    <location>
        <begin position="193"/>
        <end position="216"/>
    </location>
</feature>
<dbReference type="PRINTS" id="PR00123">
    <property type="entry name" value="ATPASEA"/>
</dbReference>
<dbReference type="AlphaFoldDB" id="A0A1H5WMJ5"/>
<dbReference type="EMBL" id="FNVK01000021">
    <property type="protein sequence ID" value="SEG00561.1"/>
    <property type="molecule type" value="Genomic_DNA"/>
</dbReference>
<keyword evidence="7 11" id="KW-1133">Transmembrane helix</keyword>
<evidence type="ECO:0000256" key="6">
    <source>
        <dbReference type="ARBA" id="ARBA00022781"/>
    </source>
</evidence>
<dbReference type="PANTHER" id="PTHR42823">
    <property type="entry name" value="ATP SYNTHASE SUBUNIT A, CHLOROPLASTIC"/>
    <property type="match status" value="1"/>
</dbReference>
<dbReference type="NCBIfam" id="TIGR03306">
    <property type="entry name" value="altF1_A"/>
    <property type="match status" value="1"/>
</dbReference>
<name>A0A1H5WMJ5_NITMU</name>
<comment type="subunit">
    <text evidence="11">F-type ATPases have 2 components, CF(1) - the catalytic core - and CF(0) - the membrane proton channel. CF(1) has five subunits: alpha(3), beta(3), gamma(1), delta(1), epsilon(1). CF(0) has three main subunits: a(1), b(2) and c(9-12). The alpha and beta chains form an alternating ring which encloses part of the gamma chain. CF(1) is attached to CF(0) by a central stalk formed by the gamma and epsilon chains, while a peripheral stalk is formed by the delta and b chains.</text>
</comment>
<evidence type="ECO:0000256" key="1">
    <source>
        <dbReference type="ARBA" id="ARBA00004141"/>
    </source>
</evidence>
<dbReference type="NCBIfam" id="TIGR01131">
    <property type="entry name" value="ATP_synt_6_or_A"/>
    <property type="match status" value="1"/>
</dbReference>
<comment type="subcellular location">
    <subcellularLocation>
        <location evidence="11">Cell inner membrane</location>
        <topology evidence="11">Multi-pass membrane protein</topology>
    </subcellularLocation>
    <subcellularLocation>
        <location evidence="12">Cell membrane</location>
        <topology evidence="12">Multi-pass membrane protein</topology>
    </subcellularLocation>
    <subcellularLocation>
        <location evidence="1">Membrane</location>
        <topology evidence="1">Multi-pass membrane protein</topology>
    </subcellularLocation>
</comment>
<feature type="transmembrane region" description="Helical" evidence="11">
    <location>
        <begin position="15"/>
        <end position="35"/>
    </location>
</feature>
<comment type="similarity">
    <text evidence="2 11 12">Belongs to the ATPase A chain family.</text>
</comment>
<evidence type="ECO:0000256" key="13">
    <source>
        <dbReference type="SAM" id="MobiDB-lite"/>
    </source>
</evidence>
<dbReference type="GO" id="GO:0045259">
    <property type="term" value="C:proton-transporting ATP synthase complex"/>
    <property type="evidence" value="ECO:0007669"/>
    <property type="project" value="UniProtKB-KW"/>
</dbReference>
<dbReference type="InterPro" id="IPR000568">
    <property type="entry name" value="ATP_synth_F0_asu"/>
</dbReference>
<organism evidence="14 15">
    <name type="scientific">Nitrosospira multiformis (strain ATCC 25196 / NCIMB 11849 / C 71)</name>
    <dbReference type="NCBI Taxonomy" id="323848"/>
    <lineage>
        <taxon>Bacteria</taxon>
        <taxon>Pseudomonadati</taxon>
        <taxon>Pseudomonadota</taxon>
        <taxon>Betaproteobacteria</taxon>
        <taxon>Nitrosomonadales</taxon>
        <taxon>Nitrosomonadaceae</taxon>
        <taxon>Nitrosospira</taxon>
    </lineage>
</organism>
<dbReference type="SMR" id="A0A1H5WMJ5"/>
<dbReference type="InterPro" id="IPR035908">
    <property type="entry name" value="F0_ATP_A_sf"/>
</dbReference>
<dbReference type="SUPFAM" id="SSF81336">
    <property type="entry name" value="F1F0 ATP synthase subunit A"/>
    <property type="match status" value="1"/>
</dbReference>
<evidence type="ECO:0000256" key="9">
    <source>
        <dbReference type="ARBA" id="ARBA00023136"/>
    </source>
</evidence>
<keyword evidence="11" id="KW-0997">Cell inner membrane</keyword>
<evidence type="ECO:0000256" key="10">
    <source>
        <dbReference type="ARBA" id="ARBA00023310"/>
    </source>
</evidence>
<proteinExistence type="inferred from homology"/>